<dbReference type="InterPro" id="IPR000515">
    <property type="entry name" value="MetI-like"/>
</dbReference>
<name>A0ABV8WYU8_9BACI</name>
<feature type="transmembrane region" description="Helical" evidence="7">
    <location>
        <begin position="21"/>
        <end position="41"/>
    </location>
</feature>
<dbReference type="Proteomes" id="UP001595882">
    <property type="component" value="Unassembled WGS sequence"/>
</dbReference>
<dbReference type="PANTHER" id="PTHR43227">
    <property type="entry name" value="BLL4140 PROTEIN"/>
    <property type="match status" value="1"/>
</dbReference>
<evidence type="ECO:0000313" key="10">
    <source>
        <dbReference type="Proteomes" id="UP001595882"/>
    </source>
</evidence>
<protein>
    <submittedName>
        <fullName evidence="9">ABC transporter permease</fullName>
    </submittedName>
</protein>
<evidence type="ECO:0000313" key="9">
    <source>
        <dbReference type="EMBL" id="MFC4404114.1"/>
    </source>
</evidence>
<proteinExistence type="inferred from homology"/>
<comment type="subcellular location">
    <subcellularLocation>
        <location evidence="1 7">Cell membrane</location>
        <topology evidence="1 7">Multi-pass membrane protein</topology>
    </subcellularLocation>
</comment>
<sequence>MDKKQKEKSKLHKQIRRFKNSWQLYIFLLPALTFFIIFHYLPMYGVQIAFKDFYATEGIWGSPWIGFDHFTRFFNSYYFWRLLKNTLLLNLYQLALFPLPIILALAVNELRNGTLKKWVQTITYAPHFISVVVVVGIIVAFLDPVTGIANHLISSFGGEPVDFLTSSEWFRHIFVWSDVWQTLGWGSIIYLAALAGINPELHEAAKIDGATRLQRIRYINIPGILPTVVVLFILSLGNFMAVGFEKVLLLQNNLNSSTSDVIQTFVYQSGLLEGQYSFASAIGLFDSMINIILLITVNQIAKKTSDNSLW</sequence>
<dbReference type="PANTHER" id="PTHR43227:SF11">
    <property type="entry name" value="BLL4140 PROTEIN"/>
    <property type="match status" value="1"/>
</dbReference>
<dbReference type="Pfam" id="PF00528">
    <property type="entry name" value="BPD_transp_1"/>
    <property type="match status" value="1"/>
</dbReference>
<evidence type="ECO:0000259" key="8">
    <source>
        <dbReference type="PROSITE" id="PS50928"/>
    </source>
</evidence>
<evidence type="ECO:0000256" key="6">
    <source>
        <dbReference type="ARBA" id="ARBA00023136"/>
    </source>
</evidence>
<dbReference type="InterPro" id="IPR050809">
    <property type="entry name" value="UgpAE/MalFG_permease"/>
</dbReference>
<dbReference type="SUPFAM" id="SSF161098">
    <property type="entry name" value="MetI-like"/>
    <property type="match status" value="1"/>
</dbReference>
<accession>A0ABV8WYU8</accession>
<dbReference type="EMBL" id="JBHSDT010000008">
    <property type="protein sequence ID" value="MFC4404114.1"/>
    <property type="molecule type" value="Genomic_DNA"/>
</dbReference>
<feature type="transmembrane region" description="Helical" evidence="7">
    <location>
        <begin position="173"/>
        <end position="197"/>
    </location>
</feature>
<evidence type="ECO:0000256" key="2">
    <source>
        <dbReference type="ARBA" id="ARBA00022448"/>
    </source>
</evidence>
<dbReference type="PROSITE" id="PS50928">
    <property type="entry name" value="ABC_TM1"/>
    <property type="match status" value="1"/>
</dbReference>
<keyword evidence="10" id="KW-1185">Reference proteome</keyword>
<feature type="transmembrane region" description="Helical" evidence="7">
    <location>
        <begin position="87"/>
        <end position="107"/>
    </location>
</feature>
<feature type="domain" description="ABC transmembrane type-1" evidence="8">
    <location>
        <begin position="82"/>
        <end position="297"/>
    </location>
</feature>
<keyword evidence="4 7" id="KW-0812">Transmembrane</keyword>
<comment type="caution">
    <text evidence="9">The sequence shown here is derived from an EMBL/GenBank/DDBJ whole genome shotgun (WGS) entry which is preliminary data.</text>
</comment>
<keyword evidence="3" id="KW-1003">Cell membrane</keyword>
<feature type="transmembrane region" description="Helical" evidence="7">
    <location>
        <begin position="218"/>
        <end position="244"/>
    </location>
</feature>
<keyword evidence="5 7" id="KW-1133">Transmembrane helix</keyword>
<evidence type="ECO:0000256" key="7">
    <source>
        <dbReference type="RuleBase" id="RU363032"/>
    </source>
</evidence>
<evidence type="ECO:0000256" key="5">
    <source>
        <dbReference type="ARBA" id="ARBA00022989"/>
    </source>
</evidence>
<dbReference type="InterPro" id="IPR035906">
    <property type="entry name" value="MetI-like_sf"/>
</dbReference>
<evidence type="ECO:0000256" key="3">
    <source>
        <dbReference type="ARBA" id="ARBA00022475"/>
    </source>
</evidence>
<dbReference type="CDD" id="cd06261">
    <property type="entry name" value="TM_PBP2"/>
    <property type="match status" value="1"/>
</dbReference>
<dbReference type="RefSeq" id="WP_390254103.1">
    <property type="nucleotide sequence ID" value="NZ_JBHSDT010000008.1"/>
</dbReference>
<reference evidence="10" key="1">
    <citation type="journal article" date="2019" name="Int. J. Syst. Evol. Microbiol.">
        <title>The Global Catalogue of Microorganisms (GCM) 10K type strain sequencing project: providing services to taxonomists for standard genome sequencing and annotation.</title>
        <authorList>
            <consortium name="The Broad Institute Genomics Platform"/>
            <consortium name="The Broad Institute Genome Sequencing Center for Infectious Disease"/>
            <person name="Wu L."/>
            <person name="Ma J."/>
        </authorList>
    </citation>
    <scope>NUCLEOTIDE SEQUENCE [LARGE SCALE GENOMIC DNA]</scope>
    <source>
        <strain evidence="10">CCUG 37865</strain>
    </source>
</reference>
<feature type="transmembrane region" description="Helical" evidence="7">
    <location>
        <begin position="128"/>
        <end position="153"/>
    </location>
</feature>
<organism evidence="9 10">
    <name type="scientific">Gracilibacillus xinjiangensis</name>
    <dbReference type="NCBI Taxonomy" id="1193282"/>
    <lineage>
        <taxon>Bacteria</taxon>
        <taxon>Bacillati</taxon>
        <taxon>Bacillota</taxon>
        <taxon>Bacilli</taxon>
        <taxon>Bacillales</taxon>
        <taxon>Bacillaceae</taxon>
        <taxon>Gracilibacillus</taxon>
    </lineage>
</organism>
<evidence type="ECO:0000256" key="1">
    <source>
        <dbReference type="ARBA" id="ARBA00004651"/>
    </source>
</evidence>
<feature type="transmembrane region" description="Helical" evidence="7">
    <location>
        <begin position="276"/>
        <end position="297"/>
    </location>
</feature>
<gene>
    <name evidence="9" type="ORF">ACFOY7_13655</name>
</gene>
<dbReference type="Gene3D" id="1.10.3720.10">
    <property type="entry name" value="MetI-like"/>
    <property type="match status" value="1"/>
</dbReference>
<keyword evidence="6 7" id="KW-0472">Membrane</keyword>
<evidence type="ECO:0000256" key="4">
    <source>
        <dbReference type="ARBA" id="ARBA00022692"/>
    </source>
</evidence>
<comment type="similarity">
    <text evidence="7">Belongs to the binding-protein-dependent transport system permease family.</text>
</comment>
<keyword evidence="2 7" id="KW-0813">Transport</keyword>